<comment type="caution">
    <text evidence="1">The sequence shown here is derived from an EMBL/GenBank/DDBJ whole genome shotgun (WGS) entry which is preliminary data.</text>
</comment>
<dbReference type="EMBL" id="PUIA01000069">
    <property type="protein sequence ID" value="PQO25919.1"/>
    <property type="molecule type" value="Genomic_DNA"/>
</dbReference>
<dbReference type="Proteomes" id="UP000240009">
    <property type="component" value="Unassembled WGS sequence"/>
</dbReference>
<protein>
    <submittedName>
        <fullName evidence="1">Uncharacterized protein</fullName>
    </submittedName>
</protein>
<dbReference type="AlphaFoldDB" id="A0A2S8F1A5"/>
<organism evidence="1 2">
    <name type="scientific">Blastopirellula marina</name>
    <dbReference type="NCBI Taxonomy" id="124"/>
    <lineage>
        <taxon>Bacteria</taxon>
        <taxon>Pseudomonadati</taxon>
        <taxon>Planctomycetota</taxon>
        <taxon>Planctomycetia</taxon>
        <taxon>Pirellulales</taxon>
        <taxon>Pirellulaceae</taxon>
        <taxon>Blastopirellula</taxon>
    </lineage>
</organism>
<proteinExistence type="predicted"/>
<reference evidence="1 2" key="1">
    <citation type="submission" date="2018-02" db="EMBL/GenBank/DDBJ databases">
        <title>Comparative genomes isolates from brazilian mangrove.</title>
        <authorList>
            <person name="Araujo J.E."/>
            <person name="Taketani R.G."/>
            <person name="Silva M.C.P."/>
            <person name="Loureco M.V."/>
            <person name="Andreote F.D."/>
        </authorList>
    </citation>
    <scope>NUCLEOTIDE SEQUENCE [LARGE SCALE GENOMIC DNA]</scope>
    <source>
        <strain evidence="1 2">HEX-2 MGV</strain>
    </source>
</reference>
<name>A0A2S8F1A5_9BACT</name>
<evidence type="ECO:0000313" key="2">
    <source>
        <dbReference type="Proteomes" id="UP000240009"/>
    </source>
</evidence>
<gene>
    <name evidence="1" type="ORF">C5Y96_20915</name>
</gene>
<sequence>MPVHAQANGYQRARLRQTVREYLNSLEGGQRHVSPARRQQLIEMILERLVAQDLIQPQTLPTVQTLPRQAA</sequence>
<accession>A0A2S8F1A5</accession>
<evidence type="ECO:0000313" key="1">
    <source>
        <dbReference type="EMBL" id="PQO25919.1"/>
    </source>
</evidence>